<keyword evidence="3" id="KW-1185">Reference proteome</keyword>
<dbReference type="SUPFAM" id="SSF81606">
    <property type="entry name" value="PP2C-like"/>
    <property type="match status" value="1"/>
</dbReference>
<dbReference type="PANTHER" id="PTHR13832">
    <property type="entry name" value="PROTEIN PHOSPHATASE 2C"/>
    <property type="match status" value="1"/>
</dbReference>
<comment type="caution">
    <text evidence="2">The sequence shown here is derived from an EMBL/GenBank/DDBJ whole genome shotgun (WGS) entry which is preliminary data.</text>
</comment>
<dbReference type="SMART" id="SM00331">
    <property type="entry name" value="PP2C_SIG"/>
    <property type="match status" value="1"/>
</dbReference>
<dbReference type="SMART" id="SM00332">
    <property type="entry name" value="PP2Cc"/>
    <property type="match status" value="1"/>
</dbReference>
<dbReference type="InterPro" id="IPR001932">
    <property type="entry name" value="PPM-type_phosphatase-like_dom"/>
</dbReference>
<reference evidence="3" key="1">
    <citation type="submission" date="2016-01" db="EMBL/GenBank/DDBJ databases">
        <authorList>
            <person name="Mitreva M."/>
            <person name="Pepin K.H."/>
            <person name="Mihindukulasuriya K.A."/>
            <person name="Fulton R."/>
            <person name="Fronick C."/>
            <person name="O'Laughlin M."/>
            <person name="Miner T."/>
            <person name="Herter B."/>
            <person name="Rosa B.A."/>
            <person name="Cordes M."/>
            <person name="Tomlinson C."/>
            <person name="Wollam A."/>
            <person name="Palsikar V.B."/>
            <person name="Mardis E.R."/>
            <person name="Wilson R.K."/>
        </authorList>
    </citation>
    <scope>NUCLEOTIDE SEQUENCE [LARGE SCALE GENOMIC DNA]</scope>
    <source>
        <strain evidence="3">DNF00896</strain>
    </source>
</reference>
<dbReference type="RefSeq" id="WP_060931817.1">
    <property type="nucleotide sequence ID" value="NZ_KQ959840.1"/>
</dbReference>
<dbReference type="PROSITE" id="PS51746">
    <property type="entry name" value="PPM_2"/>
    <property type="match status" value="1"/>
</dbReference>
<evidence type="ECO:0000259" key="1">
    <source>
        <dbReference type="PROSITE" id="PS51746"/>
    </source>
</evidence>
<dbReference type="PANTHER" id="PTHR13832:SF827">
    <property type="entry name" value="PROTEIN PHOSPHATASE 1L"/>
    <property type="match status" value="1"/>
</dbReference>
<dbReference type="OrthoDB" id="9801841at2"/>
<accession>A0A133ZHZ2</accession>
<dbReference type="Proteomes" id="UP000070394">
    <property type="component" value="Unassembled WGS sequence"/>
</dbReference>
<feature type="domain" description="PPM-type phosphatase" evidence="1">
    <location>
        <begin position="4"/>
        <end position="228"/>
    </location>
</feature>
<dbReference type="AlphaFoldDB" id="A0A133ZHZ2"/>
<organism evidence="2 3">
    <name type="scientific">Lachnoanaerobaculum saburreum</name>
    <dbReference type="NCBI Taxonomy" id="467210"/>
    <lineage>
        <taxon>Bacteria</taxon>
        <taxon>Bacillati</taxon>
        <taxon>Bacillota</taxon>
        <taxon>Clostridia</taxon>
        <taxon>Lachnospirales</taxon>
        <taxon>Lachnospiraceae</taxon>
        <taxon>Lachnoanaerobaculum</taxon>
    </lineage>
</organism>
<dbReference type="InterPro" id="IPR015655">
    <property type="entry name" value="PP2C"/>
</dbReference>
<dbReference type="STRING" id="467210.HMPREF1866_02209"/>
<sequence length="230" mass="24920">MISSYGFSEIGNSKKNINQDAIFYNDNGVTGIFVVSDGVGGMKSGEVASSKVCEKIETAWSTVNSNEISDIKEIVSVIKEKLTECHEEILSEYGNECGATVVVLVISIGQCAVIWAGDSRCYMMNGKSGIFTALTKDDVENEKDSKITNAIGFFSTPMFNTTYLDYEGKASFLLMSDGIYKYVDKESISDAARLSFVYGKVQKACENLKNEAYKNGAGDNLSLIAVAALV</sequence>
<name>A0A133ZHZ2_9FIRM</name>
<dbReference type="Gene3D" id="3.60.40.10">
    <property type="entry name" value="PPM-type phosphatase domain"/>
    <property type="match status" value="1"/>
</dbReference>
<evidence type="ECO:0000313" key="2">
    <source>
        <dbReference type="EMBL" id="KXB55036.1"/>
    </source>
</evidence>
<dbReference type="InterPro" id="IPR036457">
    <property type="entry name" value="PPM-type-like_dom_sf"/>
</dbReference>
<proteinExistence type="predicted"/>
<dbReference type="EMBL" id="LSDA01000121">
    <property type="protein sequence ID" value="KXB55036.1"/>
    <property type="molecule type" value="Genomic_DNA"/>
</dbReference>
<gene>
    <name evidence="2" type="ORF">HMPREF1866_02209</name>
</gene>
<dbReference type="Pfam" id="PF13672">
    <property type="entry name" value="PP2C_2"/>
    <property type="match status" value="1"/>
</dbReference>
<evidence type="ECO:0000313" key="3">
    <source>
        <dbReference type="Proteomes" id="UP000070394"/>
    </source>
</evidence>
<dbReference type="CDD" id="cd00143">
    <property type="entry name" value="PP2Cc"/>
    <property type="match status" value="1"/>
</dbReference>
<protein>
    <submittedName>
        <fullName evidence="2">Protein phosphatase 2C</fullName>
    </submittedName>
</protein>
<dbReference type="GO" id="GO:0004722">
    <property type="term" value="F:protein serine/threonine phosphatase activity"/>
    <property type="evidence" value="ECO:0007669"/>
    <property type="project" value="InterPro"/>
</dbReference>
<dbReference type="PATRIC" id="fig|467210.3.peg.2187"/>